<feature type="compositionally biased region" description="Low complexity" evidence="3">
    <location>
        <begin position="417"/>
        <end position="434"/>
    </location>
</feature>
<feature type="compositionally biased region" description="Basic and acidic residues" evidence="3">
    <location>
        <begin position="258"/>
        <end position="267"/>
    </location>
</feature>
<feature type="region of interest" description="Disordered" evidence="3">
    <location>
        <begin position="247"/>
        <end position="267"/>
    </location>
</feature>
<dbReference type="InterPro" id="IPR032675">
    <property type="entry name" value="LRR_dom_sf"/>
</dbReference>
<feature type="region of interest" description="Disordered" evidence="3">
    <location>
        <begin position="407"/>
        <end position="503"/>
    </location>
</feature>
<keyword evidence="1" id="KW-0433">Leucine-rich repeat</keyword>
<keyword evidence="5" id="KW-1185">Reference proteome</keyword>
<feature type="compositionally biased region" description="Pro residues" evidence="3">
    <location>
        <begin position="462"/>
        <end position="473"/>
    </location>
</feature>
<feature type="region of interest" description="Disordered" evidence="3">
    <location>
        <begin position="203"/>
        <end position="222"/>
    </location>
</feature>
<dbReference type="GO" id="GO:0031028">
    <property type="term" value="P:septation initiation signaling"/>
    <property type="evidence" value="ECO:0007669"/>
    <property type="project" value="TreeGrafter"/>
</dbReference>
<dbReference type="Proteomes" id="UP000250140">
    <property type="component" value="Unassembled WGS sequence"/>
</dbReference>
<proteinExistence type="predicted"/>
<dbReference type="GO" id="GO:0035591">
    <property type="term" value="F:signaling adaptor activity"/>
    <property type="evidence" value="ECO:0007669"/>
    <property type="project" value="TreeGrafter"/>
</dbReference>
<feature type="compositionally biased region" description="Low complexity" evidence="3">
    <location>
        <begin position="17"/>
        <end position="36"/>
    </location>
</feature>
<feature type="compositionally biased region" description="Polar residues" evidence="3">
    <location>
        <begin position="1128"/>
        <end position="1142"/>
    </location>
</feature>
<feature type="region of interest" description="Disordered" evidence="3">
    <location>
        <begin position="1"/>
        <end position="88"/>
    </location>
</feature>
<evidence type="ECO:0000313" key="4">
    <source>
        <dbReference type="EMBL" id="OCL12021.1"/>
    </source>
</evidence>
<dbReference type="GO" id="GO:0061499">
    <property type="term" value="C:outer plaque of mitotic spindle pole body"/>
    <property type="evidence" value="ECO:0007669"/>
    <property type="project" value="TreeGrafter"/>
</dbReference>
<feature type="compositionally biased region" description="Low complexity" evidence="3">
    <location>
        <begin position="988"/>
        <end position="1003"/>
    </location>
</feature>
<feature type="region of interest" description="Disordered" evidence="3">
    <location>
        <begin position="600"/>
        <end position="717"/>
    </location>
</feature>
<sequence>MGTCHIPWLDDLSEDWVPQPQSSSPVSTSAVVSSVSHNSGDLTTQSRSRLPRYQPNSGSLASAKPRPIQNDKRIPGKRRSALAERSTNDINVVAPMPLARSESDSVQNQRLSHLSMSSINSVINHGTVEQRPARSSPEKPARNQDTPEWKRRLLKGDMGYGDQRDLFSPMGLENIFQQPSSAPAQNTKKPKNGLRFLDGLDAMPSSPPPWPSRQYGTEQEVDTKPKGLYRENSVCIGKIQLEESQISSRLASASNGGREGHDERREPLSNKLLNPLLDAYKSRLSNSENFPNEGCADQALLETSRTVSGQLELENESFSPVFISKHNTVDGRIDYAALDFSKPEVIEQFRKLGLHEDGGHSAISDTRQAENIEGSSYARFQEDTLPEDLPVGTPDVVDVGGFVTTKRGGYSADGSFQRRPLSPSPRSQLLSDPQTEQSDANSNNQRPDINSDLESGRAGVPPHAPSPPLPVPITPSRRKDSNPANPERTRSSGSPLKLFGDHDTFTSNRLHRRLSQLEDNPQHSQSLEARTLDNGSPRRLSKENRLASVEEVSIQKTHAVEIDVRSNSKAFRSNHSRRETFGQGQLDEYQFPDDLSLLSSAGSLNEDFDSEQSPPASVAPPGSQPQFRFRLDSSPYTRDTFNSKRKPSKNSTMSSVNELSSLDKKDHSSEIAHKMNQIRLENTEGKRPPTSPFKDPTPKRRRTLPAVDAEDGSEAGLESVKDRHAAMQSVLGKKRKDALQDNSHVIADPEVLARRHILRPRNPTPSQRRREEIQAEIFEATEAFMLSSPKLNAIQEHLNSPTAAAGLPEAKQATLVAGEVAAFSLKMSKGMNDESRKRSVTTQDFLDEAVKIMEFIRTKGRPMSGLGSLEESESESASQNDADQAIPSTPLTFSRPPSREGAVGGWRVFRQQELDPRVVSHLRRFQEKDSDEFMASSIHSLRIGRSRDAEKSDKSFVTEQNDIRITENRNRGRSGSDTFHDKFDSIESAPGSNGSHPSGSSFGRTVVTNTSRRSDHVATLAPEAVAHLIPEEVAGMSFDREKGIWVKRRSPEKGSKQFADISATNESEDDPLGNIPDLTVDEIEELAVKQTSRHQTTQSFPQAPSMPSDFKSLERQRPETRDGKTIPSLDTSSAPSKFSNFAWSGPQIETRATSWSGQDVNTSDGEKIQTQLAAHATAILEKDEIEHEIKIHEGRNGMQHSAKTARVRDVTISFSSPCVSRISLTRQRPGDLRENNDISLGYASGEEESFQEGGYGKHRFVSREGHSFGTKTKTAYRGVAWRAASGAKSFGAGVVPPIDENTELSILENSSDPRRMRFSIGVSAPVSGNFQNQDILLPTPPTPCEIADVTFMLSDLPDFTVNQIDECELPNRVIVKRNGSSFSRTVEDRYALGTAALVKALQDVEPDEPFWEDLHEVDLHEKGLTNLHRLDDFCCRVEDLDVSNNSIYQLTGAPSTIRRLNVQNNALTSLTSWGNLMNLQYLDVSRNEIDSLKGFGRLLHLRTLKADHNKINSLEGVLELDGLIHLSVQGNKIEQVDFDFANLKSLVDLNLRGNGLIEARNVQCLPELQHLNLDNNSIRCFPASDLNSTPCRALRSLRLCENGLLTLEIGKDFPNLESLYVDQNPLLEINGLERLKYLRTLSAREQAQDQSLDACSTARILRQHSDIRNLYVSANPLTTFQMPHDFLNLQRLELASSGLQSLPSNFGQLAPNVRFLNLNFNALKDLRPLLNIKRLNELLLAGNRLSRLRKNLAVLSRLVSLTKLDLRDNPLTIGFYPPVVENRIVSVKGRSNPSDEVEPFTLPASNQQTNQQYLARLDEDTRLRRRVHEMLLASSCSSLRELDGLPFDSQNVLVKDEVWERLRFLGIIRRSKQGDKSGEGFESGDETS</sequence>
<organism evidence="4 5">
    <name type="scientific">Glonium stellatum</name>
    <dbReference type="NCBI Taxonomy" id="574774"/>
    <lineage>
        <taxon>Eukaryota</taxon>
        <taxon>Fungi</taxon>
        <taxon>Dikarya</taxon>
        <taxon>Ascomycota</taxon>
        <taxon>Pezizomycotina</taxon>
        <taxon>Dothideomycetes</taxon>
        <taxon>Pleosporomycetidae</taxon>
        <taxon>Gloniales</taxon>
        <taxon>Gloniaceae</taxon>
        <taxon>Glonium</taxon>
    </lineage>
</organism>
<dbReference type="PANTHER" id="PTHR47566:SF1">
    <property type="entry name" value="PROTEIN NUD1"/>
    <property type="match status" value="1"/>
</dbReference>
<feature type="region of interest" description="Disordered" evidence="3">
    <location>
        <begin position="1049"/>
        <end position="1074"/>
    </location>
</feature>
<name>A0A8E2F7S5_9PEZI</name>
<feature type="region of interest" description="Disordered" evidence="3">
    <location>
        <begin position="517"/>
        <end position="544"/>
    </location>
</feature>
<dbReference type="OrthoDB" id="7451790at2759"/>
<keyword evidence="2" id="KW-0677">Repeat</keyword>
<feature type="compositionally biased region" description="Polar residues" evidence="3">
    <location>
        <begin position="1091"/>
        <end position="1102"/>
    </location>
</feature>
<feature type="region of interest" description="Disordered" evidence="3">
    <location>
        <begin position="861"/>
        <end position="902"/>
    </location>
</feature>
<dbReference type="InterPro" id="IPR003591">
    <property type="entry name" value="Leu-rich_rpt_typical-subtyp"/>
</dbReference>
<feature type="region of interest" description="Disordered" evidence="3">
    <location>
        <begin position="945"/>
        <end position="1006"/>
    </location>
</feature>
<evidence type="ECO:0000256" key="1">
    <source>
        <dbReference type="ARBA" id="ARBA00022614"/>
    </source>
</evidence>
<feature type="compositionally biased region" description="Basic and acidic residues" evidence="3">
    <location>
        <begin position="136"/>
        <end position="148"/>
    </location>
</feature>
<dbReference type="SMART" id="SM00369">
    <property type="entry name" value="LRR_TYP"/>
    <property type="match status" value="6"/>
</dbReference>
<dbReference type="Gene3D" id="3.80.10.10">
    <property type="entry name" value="Ribonuclease Inhibitor"/>
    <property type="match status" value="2"/>
</dbReference>
<evidence type="ECO:0000256" key="2">
    <source>
        <dbReference type="ARBA" id="ARBA00022737"/>
    </source>
</evidence>
<dbReference type="SUPFAM" id="SSF52058">
    <property type="entry name" value="L domain-like"/>
    <property type="match status" value="1"/>
</dbReference>
<evidence type="ECO:0000256" key="3">
    <source>
        <dbReference type="SAM" id="MobiDB-lite"/>
    </source>
</evidence>
<feature type="compositionally biased region" description="Polar residues" evidence="3">
    <location>
        <begin position="649"/>
        <end position="660"/>
    </location>
</feature>
<feature type="region of interest" description="Disordered" evidence="3">
    <location>
        <begin position="127"/>
        <end position="148"/>
    </location>
</feature>
<feature type="region of interest" description="Disordered" evidence="3">
    <location>
        <begin position="1091"/>
        <end position="1142"/>
    </location>
</feature>
<feature type="compositionally biased region" description="Polar residues" evidence="3">
    <location>
        <begin position="37"/>
        <end position="60"/>
    </location>
</feature>
<feature type="compositionally biased region" description="Basic and acidic residues" evidence="3">
    <location>
        <begin position="1111"/>
        <end position="1124"/>
    </location>
</feature>
<dbReference type="InterPro" id="IPR001611">
    <property type="entry name" value="Leu-rich_rpt"/>
</dbReference>
<evidence type="ECO:0000313" key="5">
    <source>
        <dbReference type="Proteomes" id="UP000250140"/>
    </source>
</evidence>
<feature type="compositionally biased region" description="Basic and acidic residues" evidence="3">
    <location>
        <begin position="945"/>
        <end position="970"/>
    </location>
</feature>
<dbReference type="PROSITE" id="PS51450">
    <property type="entry name" value="LRR"/>
    <property type="match status" value="4"/>
</dbReference>
<dbReference type="InterPro" id="IPR052574">
    <property type="entry name" value="CDIRP"/>
</dbReference>
<reference evidence="4 5" key="1">
    <citation type="journal article" date="2016" name="Nat. Commun.">
        <title>Ectomycorrhizal ecology is imprinted in the genome of the dominant symbiotic fungus Cenococcum geophilum.</title>
        <authorList>
            <consortium name="DOE Joint Genome Institute"/>
            <person name="Peter M."/>
            <person name="Kohler A."/>
            <person name="Ohm R.A."/>
            <person name="Kuo A."/>
            <person name="Krutzmann J."/>
            <person name="Morin E."/>
            <person name="Arend M."/>
            <person name="Barry K.W."/>
            <person name="Binder M."/>
            <person name="Choi C."/>
            <person name="Clum A."/>
            <person name="Copeland A."/>
            <person name="Grisel N."/>
            <person name="Haridas S."/>
            <person name="Kipfer T."/>
            <person name="LaButti K."/>
            <person name="Lindquist E."/>
            <person name="Lipzen A."/>
            <person name="Maire R."/>
            <person name="Meier B."/>
            <person name="Mihaltcheva S."/>
            <person name="Molinier V."/>
            <person name="Murat C."/>
            <person name="Poggeler S."/>
            <person name="Quandt C.A."/>
            <person name="Sperisen C."/>
            <person name="Tritt A."/>
            <person name="Tisserant E."/>
            <person name="Crous P.W."/>
            <person name="Henrissat B."/>
            <person name="Nehls U."/>
            <person name="Egli S."/>
            <person name="Spatafora J.W."/>
            <person name="Grigoriev I.V."/>
            <person name="Martin F.M."/>
        </authorList>
    </citation>
    <scope>NUCLEOTIDE SEQUENCE [LARGE SCALE GENOMIC DNA]</scope>
    <source>
        <strain evidence="4 5">CBS 207.34</strain>
    </source>
</reference>
<protein>
    <recommendedName>
        <fullName evidence="6">Septation initiation network scaffold protein cdc11</fullName>
    </recommendedName>
</protein>
<feature type="compositionally biased region" description="Polar residues" evidence="3">
    <location>
        <begin position="517"/>
        <end position="528"/>
    </location>
</feature>
<dbReference type="GO" id="GO:1902412">
    <property type="term" value="P:regulation of mitotic cytokinesis"/>
    <property type="evidence" value="ECO:0007669"/>
    <property type="project" value="TreeGrafter"/>
</dbReference>
<feature type="compositionally biased region" description="Polar residues" evidence="3">
    <location>
        <begin position="435"/>
        <end position="448"/>
    </location>
</feature>
<accession>A0A8E2F7S5</accession>
<gene>
    <name evidence="4" type="ORF">AOQ84DRAFT_430100</name>
</gene>
<evidence type="ECO:0008006" key="6">
    <source>
        <dbReference type="Google" id="ProtNLM"/>
    </source>
</evidence>
<feature type="compositionally biased region" description="Polar residues" evidence="3">
    <location>
        <begin position="877"/>
        <end position="892"/>
    </location>
</feature>
<feature type="compositionally biased region" description="Basic and acidic residues" evidence="3">
    <location>
        <begin position="661"/>
        <end position="673"/>
    </location>
</feature>
<dbReference type="PANTHER" id="PTHR47566">
    <property type="match status" value="1"/>
</dbReference>
<dbReference type="EMBL" id="KV748941">
    <property type="protein sequence ID" value="OCL12021.1"/>
    <property type="molecule type" value="Genomic_DNA"/>
</dbReference>